<dbReference type="EMBL" id="JAANES010000006">
    <property type="protein sequence ID" value="MBS3021656.1"/>
    <property type="molecule type" value="Genomic_DNA"/>
</dbReference>
<evidence type="ECO:0000256" key="4">
    <source>
        <dbReference type="ARBA" id="ARBA00022679"/>
    </source>
</evidence>
<protein>
    <recommendedName>
        <fullName evidence="2">site-specific DNA-methyltransferase (adenine-specific)</fullName>
        <ecNumber evidence="2">2.1.1.72</ecNumber>
    </recommendedName>
</protein>
<dbReference type="Pfam" id="PF07669">
    <property type="entry name" value="Eco57I"/>
    <property type="match status" value="1"/>
</dbReference>
<evidence type="ECO:0000256" key="6">
    <source>
        <dbReference type="ARBA" id="ARBA00047942"/>
    </source>
</evidence>
<name>A0ABS5LZG4_9BURK</name>
<evidence type="ECO:0000256" key="5">
    <source>
        <dbReference type="ARBA" id="ARBA00022691"/>
    </source>
</evidence>
<comment type="similarity">
    <text evidence="1">Belongs to the N(4)/N(6)-methyltransferase family.</text>
</comment>
<dbReference type="Gene3D" id="3.40.50.150">
    <property type="entry name" value="Vaccinia Virus protein VP39"/>
    <property type="match status" value="1"/>
</dbReference>
<evidence type="ECO:0000259" key="7">
    <source>
        <dbReference type="Pfam" id="PF07669"/>
    </source>
</evidence>
<evidence type="ECO:0000256" key="2">
    <source>
        <dbReference type="ARBA" id="ARBA00011900"/>
    </source>
</evidence>
<dbReference type="PRINTS" id="PR00507">
    <property type="entry name" value="N12N6MTFRASE"/>
</dbReference>
<comment type="caution">
    <text evidence="8">The sequence shown here is derived from an EMBL/GenBank/DDBJ whole genome shotgun (WGS) entry which is preliminary data.</text>
</comment>
<dbReference type="Proteomes" id="UP001647436">
    <property type="component" value="Unassembled WGS sequence"/>
</dbReference>
<evidence type="ECO:0000313" key="9">
    <source>
        <dbReference type="Proteomes" id="UP001647436"/>
    </source>
</evidence>
<dbReference type="PANTHER" id="PTHR33841">
    <property type="entry name" value="DNA METHYLTRANSFERASE YEEA-RELATED"/>
    <property type="match status" value="1"/>
</dbReference>
<sequence>MIIPATRLKFYRRVKALTPLVEDSPDLVERLVKGLLHLWQQVSYPSLVADRIPYGSSGFLVEEAVQDFAKWLSEEPFNEAAYWLATAYAILVGDEVRTERALYFTPPLLAERVIDDLLQHGASLTAHHWHDPACGGAAFLVPIAQRMSAALAKTDMSASKKLAHIESHLSGNDLDPALLEVSREFLRMALSDLVTELGRPHEITLTKGDGLTSPALEALKPDVLACNPPYRKLKSAEVDPYRRAHGDVIEGQPNIYGLFINRTLKLTKQGGFIGLLTPTSFLSGQSFSKLRTKLLHCSDVLQVDMLSDRTAMFINVEQETAITVLRPREPGVIDAYTRVSVLKPDGEFEDVGKYLLPSCGRAWPIPRGTGDAELLQYARLTGFNLSDYGYVARVGNLVAYRDDRPRYEEMPVASSEGLVVPLVWATDITTDGRFEHGRDSRLDRGGRFVQLRALTDHGVITKPAVILQRLTSSDQKRRLIAAAVPQDWVDRYGGFICENHIIVLNPVEADALAPDRLAALLNTPVVDRVFRSISGASNVAVSELNELPLPEPGCLQRIRPGAPGLDEAVLAAYSAGRQTHCAHR</sequence>
<dbReference type="EC" id="2.1.1.72" evidence="2"/>
<evidence type="ECO:0000256" key="1">
    <source>
        <dbReference type="ARBA" id="ARBA00006594"/>
    </source>
</evidence>
<evidence type="ECO:0000256" key="3">
    <source>
        <dbReference type="ARBA" id="ARBA00022603"/>
    </source>
</evidence>
<dbReference type="InterPro" id="IPR011639">
    <property type="entry name" value="MethylTrfase_TaqI-like_dom"/>
</dbReference>
<accession>A0ABS5LZG4</accession>
<keyword evidence="3" id="KW-0489">Methyltransferase</keyword>
<keyword evidence="5" id="KW-0949">S-adenosyl-L-methionine</keyword>
<dbReference type="InterPro" id="IPR050953">
    <property type="entry name" value="N4_N6_ade-DNA_methylase"/>
</dbReference>
<proteinExistence type="inferred from homology"/>
<keyword evidence="4" id="KW-0808">Transferase</keyword>
<comment type="catalytic activity">
    <reaction evidence="6">
        <text>a 2'-deoxyadenosine in DNA + S-adenosyl-L-methionine = an N(6)-methyl-2'-deoxyadenosine in DNA + S-adenosyl-L-homocysteine + H(+)</text>
        <dbReference type="Rhea" id="RHEA:15197"/>
        <dbReference type="Rhea" id="RHEA-COMP:12418"/>
        <dbReference type="Rhea" id="RHEA-COMP:12419"/>
        <dbReference type="ChEBI" id="CHEBI:15378"/>
        <dbReference type="ChEBI" id="CHEBI:57856"/>
        <dbReference type="ChEBI" id="CHEBI:59789"/>
        <dbReference type="ChEBI" id="CHEBI:90615"/>
        <dbReference type="ChEBI" id="CHEBI:90616"/>
        <dbReference type="EC" id="2.1.1.72"/>
    </reaction>
</comment>
<dbReference type="InterPro" id="IPR029063">
    <property type="entry name" value="SAM-dependent_MTases_sf"/>
</dbReference>
<dbReference type="RefSeq" id="WP_211459234.1">
    <property type="nucleotide sequence ID" value="NZ_JAANES010000006.1"/>
</dbReference>
<reference evidence="8 9" key="1">
    <citation type="submission" date="2020-03" db="EMBL/GenBank/DDBJ databases">
        <title>The role of nitrogen metabolism on polyethylene biodegradation.</title>
        <authorList>
            <person name="Peixoto J."/>
            <person name="Vizzotto C.S."/>
            <person name="Ramos A."/>
            <person name="Alves G."/>
            <person name="Steindorff A."/>
            <person name="Kruger R."/>
        </authorList>
    </citation>
    <scope>NUCLEOTIDE SEQUENCE [LARGE SCALE GENOMIC DNA]</scope>
    <source>
        <strain evidence="8 9">PE63</strain>
    </source>
</reference>
<dbReference type="PANTHER" id="PTHR33841:SF5">
    <property type="entry name" value="DNA METHYLASE (MODIFICATION METHYLASE) (METHYLTRANSFERASE)-RELATED"/>
    <property type="match status" value="1"/>
</dbReference>
<organism evidence="8 9">
    <name type="scientific">Comamonas brasiliensis</name>
    <dbReference type="NCBI Taxonomy" id="1812482"/>
    <lineage>
        <taxon>Bacteria</taxon>
        <taxon>Pseudomonadati</taxon>
        <taxon>Pseudomonadota</taxon>
        <taxon>Betaproteobacteria</taxon>
        <taxon>Burkholderiales</taxon>
        <taxon>Comamonadaceae</taxon>
        <taxon>Comamonas</taxon>
    </lineage>
</organism>
<keyword evidence="9" id="KW-1185">Reference proteome</keyword>
<gene>
    <name evidence="8" type="ORF">DJFAAGMI_04430</name>
</gene>
<feature type="domain" description="Type II methyltransferase M.TaqI-like" evidence="7">
    <location>
        <begin position="222"/>
        <end position="303"/>
    </location>
</feature>
<dbReference type="SUPFAM" id="SSF53335">
    <property type="entry name" value="S-adenosyl-L-methionine-dependent methyltransferases"/>
    <property type="match status" value="1"/>
</dbReference>
<evidence type="ECO:0000313" key="8">
    <source>
        <dbReference type="EMBL" id="MBS3021656.1"/>
    </source>
</evidence>